<name>A0A818P698_9BILA</name>
<dbReference type="AlphaFoldDB" id="A0A818P698"/>
<comment type="caution">
    <text evidence="1">The sequence shown here is derived from an EMBL/GenBank/DDBJ whole genome shotgun (WGS) entry which is preliminary data.</text>
</comment>
<dbReference type="EMBL" id="CAJNYV010003859">
    <property type="protein sequence ID" value="CAF3618213.1"/>
    <property type="molecule type" value="Genomic_DNA"/>
</dbReference>
<organism evidence="1 2">
    <name type="scientific">Rotaria socialis</name>
    <dbReference type="NCBI Taxonomy" id="392032"/>
    <lineage>
        <taxon>Eukaryota</taxon>
        <taxon>Metazoa</taxon>
        <taxon>Spiralia</taxon>
        <taxon>Gnathifera</taxon>
        <taxon>Rotifera</taxon>
        <taxon>Eurotatoria</taxon>
        <taxon>Bdelloidea</taxon>
        <taxon>Philodinida</taxon>
        <taxon>Philodinidae</taxon>
        <taxon>Rotaria</taxon>
    </lineage>
</organism>
<evidence type="ECO:0000313" key="2">
    <source>
        <dbReference type="Proteomes" id="UP000663865"/>
    </source>
</evidence>
<dbReference type="PANTHER" id="PTHR47642">
    <property type="entry name" value="ATP-DEPENDENT DNA HELICASE"/>
    <property type="match status" value="1"/>
</dbReference>
<evidence type="ECO:0000313" key="1">
    <source>
        <dbReference type="EMBL" id="CAF3618213.1"/>
    </source>
</evidence>
<dbReference type="InterPro" id="IPR027417">
    <property type="entry name" value="P-loop_NTPase"/>
</dbReference>
<gene>
    <name evidence="1" type="ORF">KIK155_LOCUS21777</name>
</gene>
<accession>A0A818P698</accession>
<sequence>MKAEEIQEMFQCREENIKPIRIIDSYAYNNATTTTPIINPPEILYGPERIIPCAENPTWHIEPYLEEKSHPWLYPQGKGGEADPERPLDINLRDYYKQRLKSSDNRWQKDPAWSFRALNLLQREDLRKSVNYHARKKYQDGKMCYLIYQDVGTAIRGSSVFWDKSRRHLRSMYATLGKPFIFLSINLQDDVEFLTNINTDKFGSINCPNWEATDSLNDDEYLICFEEYIKDKHHPFLMDYVVSNYFLKIEFQRDGLPHLHALLWVENSSSIDTAEGRQAIIDFVDKFLTTELPAPDIDPDLCKGKKQLIPEVKDQDGDNLHDTNPVNRNNEDEIYEKVDAENDFDLIQTNIERRAVFERARCRFGKPDLLAEKTHFRTYNQARILTRGDRDIIMKRTTQESRRIVPYNMNLLKTFRCNHDIQIITDPWAAAEYLFSYVSKEAHMEKDLVHKLAGCTCSSVEEAKKVLLKAGNAVLSHRQVGKIEAAWLILGIPLYRCSMSTIHLYISLPCNEDRILKNVNVNVDSISEDDFFTTIIHRYSQRPLTPEVINDLTLFEFAVWFTIDTINFSQQHLENDTLSVNPLWRTKYDQAPLLKTSRILPRIILTSGKKCIYDRILTLPETYRIQLKNLLNHLINIDKEKYKINHRESYIFTNPINEEDDTISKRSESINVEGSVIHNEDKFITNVNNNTCLTSQVSIDLRNTANPQQKYLIDFIQIYLNHLLSNSRRPTHVTKPRPFHIVVNGLAGSGKSYVISIIENMLKEYCIAESAIISRLRKKFGLLKMAHTGKAALNICGSTIHTALEIVQKIYM</sequence>
<dbReference type="InterPro" id="IPR051055">
    <property type="entry name" value="PIF1_helicase"/>
</dbReference>
<evidence type="ECO:0008006" key="3">
    <source>
        <dbReference type="Google" id="ProtNLM"/>
    </source>
</evidence>
<dbReference type="Proteomes" id="UP000663865">
    <property type="component" value="Unassembled WGS sequence"/>
</dbReference>
<proteinExistence type="predicted"/>
<reference evidence="1" key="1">
    <citation type="submission" date="2021-02" db="EMBL/GenBank/DDBJ databases">
        <authorList>
            <person name="Nowell W R."/>
        </authorList>
    </citation>
    <scope>NUCLEOTIDE SEQUENCE</scope>
</reference>
<dbReference type="Gene3D" id="3.40.50.300">
    <property type="entry name" value="P-loop containing nucleotide triphosphate hydrolases"/>
    <property type="match status" value="1"/>
</dbReference>
<protein>
    <recommendedName>
        <fullName evidence="3">ATP-dependent DNA helicase</fullName>
    </recommendedName>
</protein>
<dbReference type="PANTHER" id="PTHR47642:SF5">
    <property type="entry name" value="ATP-DEPENDENT DNA HELICASE"/>
    <property type="match status" value="1"/>
</dbReference>